<dbReference type="AlphaFoldDB" id="A0AAE3YST7"/>
<evidence type="ECO:0000313" key="1">
    <source>
        <dbReference type="EMBL" id="MDR7277734.1"/>
    </source>
</evidence>
<name>A0AAE3YST7_9ACTN</name>
<dbReference type="Proteomes" id="UP001183643">
    <property type="component" value="Unassembled WGS sequence"/>
</dbReference>
<dbReference type="RefSeq" id="WP_310370211.1">
    <property type="nucleotide sequence ID" value="NZ_JAVDYB010000001.1"/>
</dbReference>
<reference evidence="1" key="1">
    <citation type="submission" date="2023-07" db="EMBL/GenBank/DDBJ databases">
        <title>Sequencing the genomes of 1000 actinobacteria strains.</title>
        <authorList>
            <person name="Klenk H.-P."/>
        </authorList>
    </citation>
    <scope>NUCLEOTIDE SEQUENCE</scope>
    <source>
        <strain evidence="1">DSM 44707</strain>
    </source>
</reference>
<keyword evidence="2" id="KW-1185">Reference proteome</keyword>
<sequence length="104" mass="11614">MTTNAYATVERERAIRADLERRLRELVRDTAGLPLDEALAAERAMLLARVNRHRAQAGLAPVTEDLIRQIQEQAHGHSDYVLKVVLHSADLAAGHELPWTSRAV</sequence>
<dbReference type="EMBL" id="JAVDYB010000001">
    <property type="protein sequence ID" value="MDR7277734.1"/>
    <property type="molecule type" value="Genomic_DNA"/>
</dbReference>
<gene>
    <name evidence="1" type="ORF">J2S41_004512</name>
</gene>
<protein>
    <submittedName>
        <fullName evidence="1">Uncharacterized protein</fullName>
    </submittedName>
</protein>
<proteinExistence type="predicted"/>
<comment type="caution">
    <text evidence="1">The sequence shown here is derived from an EMBL/GenBank/DDBJ whole genome shotgun (WGS) entry which is preliminary data.</text>
</comment>
<evidence type="ECO:0000313" key="2">
    <source>
        <dbReference type="Proteomes" id="UP001183643"/>
    </source>
</evidence>
<organism evidence="1 2">
    <name type="scientific">Catenuloplanes atrovinosus</name>
    <dbReference type="NCBI Taxonomy" id="137266"/>
    <lineage>
        <taxon>Bacteria</taxon>
        <taxon>Bacillati</taxon>
        <taxon>Actinomycetota</taxon>
        <taxon>Actinomycetes</taxon>
        <taxon>Micromonosporales</taxon>
        <taxon>Micromonosporaceae</taxon>
        <taxon>Catenuloplanes</taxon>
    </lineage>
</organism>
<accession>A0AAE3YST7</accession>